<dbReference type="EMBL" id="JALLPJ020001203">
    <property type="protein sequence ID" value="KAL3774249.1"/>
    <property type="molecule type" value="Genomic_DNA"/>
</dbReference>
<dbReference type="Gene3D" id="3.30.40.10">
    <property type="entry name" value="Zinc/RING finger domain, C3HC4 (zinc finger)"/>
    <property type="match status" value="1"/>
</dbReference>
<gene>
    <name evidence="3" type="ORF">ACHAWO_012683</name>
</gene>
<dbReference type="Proteomes" id="UP001530400">
    <property type="component" value="Unassembled WGS sequence"/>
</dbReference>
<dbReference type="InterPro" id="IPR036770">
    <property type="entry name" value="Ankyrin_rpt-contain_sf"/>
</dbReference>
<dbReference type="PANTHER" id="PTHR22996:SF0">
    <property type="entry name" value="RE60872P-RELATED"/>
    <property type="match status" value="1"/>
</dbReference>
<dbReference type="SUPFAM" id="SSF48403">
    <property type="entry name" value="Ankyrin repeat"/>
    <property type="match status" value="1"/>
</dbReference>
<dbReference type="InterPro" id="IPR013083">
    <property type="entry name" value="Znf_RING/FYVE/PHD"/>
</dbReference>
<evidence type="ECO:0000313" key="4">
    <source>
        <dbReference type="Proteomes" id="UP001530400"/>
    </source>
</evidence>
<protein>
    <recommendedName>
        <fullName evidence="2">RING-type domain-containing protein</fullName>
    </recommendedName>
</protein>
<organism evidence="3 4">
    <name type="scientific">Cyclotella atomus</name>
    <dbReference type="NCBI Taxonomy" id="382360"/>
    <lineage>
        <taxon>Eukaryota</taxon>
        <taxon>Sar</taxon>
        <taxon>Stramenopiles</taxon>
        <taxon>Ochrophyta</taxon>
        <taxon>Bacillariophyta</taxon>
        <taxon>Coscinodiscophyceae</taxon>
        <taxon>Thalassiosirophycidae</taxon>
        <taxon>Stephanodiscales</taxon>
        <taxon>Stephanodiscaceae</taxon>
        <taxon>Cyclotella</taxon>
    </lineage>
</organism>
<sequence length="218" mass="24007">MGQGQTKLHWAVLAQDWPGVLRRLSKKPIEAATSNPGGDLPLHLACYEGQAPPYIIIALIDAYPDAVKTENKRGRDPLELASINYRVDGPHRSEVLGLLRWHRPGDSPSGAMDDNFDNEETDACIPYADMFSEQPPIQMYNTSPQCVICLESPATIAMIPCGHVCLCNSCLQTKVMRRGLCPIDRCEVVGLYKVKEGDAIYGQEEIQRLDSGKALVAN</sequence>
<dbReference type="PROSITE" id="PS50089">
    <property type="entry name" value="ZF_RING_2"/>
    <property type="match status" value="1"/>
</dbReference>
<dbReference type="Gene3D" id="1.25.40.20">
    <property type="entry name" value="Ankyrin repeat-containing domain"/>
    <property type="match status" value="1"/>
</dbReference>
<dbReference type="GO" id="GO:0061630">
    <property type="term" value="F:ubiquitin protein ligase activity"/>
    <property type="evidence" value="ECO:0007669"/>
    <property type="project" value="UniProtKB-EC"/>
</dbReference>
<evidence type="ECO:0000256" key="1">
    <source>
        <dbReference type="PROSITE-ProRule" id="PRU00175"/>
    </source>
</evidence>
<dbReference type="GO" id="GO:0008270">
    <property type="term" value="F:zinc ion binding"/>
    <property type="evidence" value="ECO:0007669"/>
    <property type="project" value="UniProtKB-KW"/>
</dbReference>
<proteinExistence type="predicted"/>
<reference evidence="3 4" key="1">
    <citation type="submission" date="2024-10" db="EMBL/GenBank/DDBJ databases">
        <title>Updated reference genomes for cyclostephanoid diatoms.</title>
        <authorList>
            <person name="Roberts W.R."/>
            <person name="Alverson A.J."/>
        </authorList>
    </citation>
    <scope>NUCLEOTIDE SEQUENCE [LARGE SCALE GENOMIC DNA]</scope>
    <source>
        <strain evidence="3 4">AJA010-31</strain>
    </source>
</reference>
<keyword evidence="1" id="KW-0862">Zinc</keyword>
<comment type="caution">
    <text evidence="3">The sequence shown here is derived from an EMBL/GenBank/DDBJ whole genome shotgun (WGS) entry which is preliminary data.</text>
</comment>
<keyword evidence="1" id="KW-0479">Metal-binding</keyword>
<dbReference type="SUPFAM" id="SSF57850">
    <property type="entry name" value="RING/U-box"/>
    <property type="match status" value="1"/>
</dbReference>
<dbReference type="Pfam" id="PF13920">
    <property type="entry name" value="zf-C3HC4_3"/>
    <property type="match status" value="1"/>
</dbReference>
<dbReference type="PANTHER" id="PTHR22996">
    <property type="entry name" value="MAHOGUNIN"/>
    <property type="match status" value="1"/>
</dbReference>
<accession>A0ABD3NDW3</accession>
<dbReference type="InterPro" id="IPR045194">
    <property type="entry name" value="MGRN1/RNF157-like"/>
</dbReference>
<evidence type="ECO:0000259" key="2">
    <source>
        <dbReference type="PROSITE" id="PS50089"/>
    </source>
</evidence>
<keyword evidence="1" id="KW-0863">Zinc-finger</keyword>
<keyword evidence="4" id="KW-1185">Reference proteome</keyword>
<dbReference type="InterPro" id="IPR001841">
    <property type="entry name" value="Znf_RING"/>
</dbReference>
<feature type="domain" description="RING-type" evidence="2">
    <location>
        <begin position="146"/>
        <end position="185"/>
    </location>
</feature>
<dbReference type="SMART" id="SM00184">
    <property type="entry name" value="RING"/>
    <property type="match status" value="1"/>
</dbReference>
<name>A0ABD3NDW3_9STRA</name>
<evidence type="ECO:0000313" key="3">
    <source>
        <dbReference type="EMBL" id="KAL3774249.1"/>
    </source>
</evidence>
<dbReference type="AlphaFoldDB" id="A0ABD3NDW3"/>